<comment type="caution">
    <text evidence="2">The sequence shown here is derived from an EMBL/GenBank/DDBJ whole genome shotgun (WGS) entry which is preliminary data.</text>
</comment>
<dbReference type="EMBL" id="MWWV01000004">
    <property type="protein sequence ID" value="OZG58426.1"/>
    <property type="molecule type" value="Genomic_DNA"/>
</dbReference>
<accession>A0A261FHS5</accession>
<keyword evidence="3" id="KW-1185">Reference proteome</keyword>
<protein>
    <submittedName>
        <fullName evidence="2">Uncharacterized protein</fullName>
    </submittedName>
</protein>
<reference evidence="2 3" key="1">
    <citation type="journal article" date="2017" name="BMC Genomics">
        <title>Comparative genomic and phylogenomic analyses of the Bifidobacteriaceae family.</title>
        <authorList>
            <person name="Lugli G.A."/>
            <person name="Milani C."/>
            <person name="Turroni F."/>
            <person name="Duranti S."/>
            <person name="Mancabelli L."/>
            <person name="Mangifesta M."/>
            <person name="Ferrario C."/>
            <person name="Modesto M."/>
            <person name="Mattarelli P."/>
            <person name="Jiri K."/>
            <person name="van Sinderen D."/>
            <person name="Ventura M."/>
        </authorList>
    </citation>
    <scope>NUCLEOTIDE SEQUENCE [LARGE SCALE GENOMIC DNA]</scope>
    <source>
        <strain evidence="2 3">DSM 100201</strain>
    </source>
</reference>
<dbReference type="AlphaFoldDB" id="A0A261FHS5"/>
<feature type="region of interest" description="Disordered" evidence="1">
    <location>
        <begin position="146"/>
        <end position="170"/>
    </location>
</feature>
<evidence type="ECO:0000256" key="1">
    <source>
        <dbReference type="SAM" id="MobiDB-lite"/>
    </source>
</evidence>
<gene>
    <name evidence="2" type="ORF">BTIS_0795</name>
</gene>
<dbReference type="Proteomes" id="UP000216444">
    <property type="component" value="Unassembled WGS sequence"/>
</dbReference>
<evidence type="ECO:0000313" key="2">
    <source>
        <dbReference type="EMBL" id="OZG58426.1"/>
    </source>
</evidence>
<sequence>MGMRECLGKCVTGLGRMRVSDTHWIGFPTAGSSRMSVGYAVKHAPRCGFVAYGCRIRTEVSLSAGSSQACVEQAPRSAARCGFGTNVRRTSTGACPRCLFDVSVRHMCSGACARCLFGACVRRIRTEAGSRLVACRHRFDRRGSQRETLPAGITTGGSQNQSHTCRGNPHLPRRSCRSPAIRGYAHKETVSRNAVWT</sequence>
<feature type="compositionally biased region" description="Polar residues" evidence="1">
    <location>
        <begin position="156"/>
        <end position="165"/>
    </location>
</feature>
<evidence type="ECO:0000313" key="3">
    <source>
        <dbReference type="Proteomes" id="UP000216444"/>
    </source>
</evidence>
<proteinExistence type="predicted"/>
<name>A0A261FHS5_9BIFI</name>
<organism evidence="2 3">
    <name type="scientific">Bifidobacterium tissieri</name>
    <dbReference type="NCBI Taxonomy" id="1630162"/>
    <lineage>
        <taxon>Bacteria</taxon>
        <taxon>Bacillati</taxon>
        <taxon>Actinomycetota</taxon>
        <taxon>Actinomycetes</taxon>
        <taxon>Bifidobacteriales</taxon>
        <taxon>Bifidobacteriaceae</taxon>
        <taxon>Bifidobacterium</taxon>
    </lineage>
</organism>